<dbReference type="GeneID" id="113146880"/>
<dbReference type="EC" id="1.8.1.8" evidence="1"/>
<feature type="compositionally biased region" description="Low complexity" evidence="8">
    <location>
        <begin position="48"/>
        <end position="63"/>
    </location>
</feature>
<gene>
    <name evidence="11" type="primary">LOC113146880</name>
</gene>
<feature type="region of interest" description="Disordered" evidence="8">
    <location>
        <begin position="48"/>
        <end position="73"/>
    </location>
</feature>
<evidence type="ECO:0000256" key="4">
    <source>
        <dbReference type="ARBA" id="ARBA00023027"/>
    </source>
</evidence>
<evidence type="ECO:0000313" key="11">
    <source>
        <dbReference type="RefSeq" id="XP_026191321.1"/>
    </source>
</evidence>
<dbReference type="SUPFAM" id="SSF52833">
    <property type="entry name" value="Thioredoxin-like"/>
    <property type="match status" value="1"/>
</dbReference>
<keyword evidence="10" id="KW-1185">Reference proteome</keyword>
<evidence type="ECO:0000256" key="7">
    <source>
        <dbReference type="ARBA" id="ARBA00047804"/>
    </source>
</evidence>
<dbReference type="Pfam" id="PF13905">
    <property type="entry name" value="Thioredoxin_8"/>
    <property type="match status" value="1"/>
</dbReference>
<dbReference type="GO" id="GO:0047134">
    <property type="term" value="F:protein-disulfide reductase [NAD(P)H] activity"/>
    <property type="evidence" value="ECO:0007669"/>
    <property type="project" value="UniProtKB-EC"/>
</dbReference>
<keyword evidence="4" id="KW-0520">NAD</keyword>
<comment type="catalytic activity">
    <reaction evidence="6">
        <text>[protein]-dithiol + NAD(+) = [protein]-disulfide + NADH + H(+)</text>
        <dbReference type="Rhea" id="RHEA:18749"/>
        <dbReference type="Rhea" id="RHEA-COMP:10593"/>
        <dbReference type="Rhea" id="RHEA-COMP:10594"/>
        <dbReference type="ChEBI" id="CHEBI:15378"/>
        <dbReference type="ChEBI" id="CHEBI:29950"/>
        <dbReference type="ChEBI" id="CHEBI:50058"/>
        <dbReference type="ChEBI" id="CHEBI:57540"/>
        <dbReference type="ChEBI" id="CHEBI:57945"/>
        <dbReference type="EC" id="1.8.1.8"/>
    </reaction>
</comment>
<keyword evidence="3" id="KW-0560">Oxidoreductase</keyword>
<dbReference type="PANTHER" id="PTHR13871:SF96">
    <property type="entry name" value="THIOREDOXIN DOMAIN-CONTAINING PROTEIN"/>
    <property type="match status" value="1"/>
</dbReference>
<dbReference type="RefSeq" id="XP_026191321.1">
    <property type="nucleotide sequence ID" value="XM_026335536.1"/>
</dbReference>
<dbReference type="PROSITE" id="PS51352">
    <property type="entry name" value="THIOREDOXIN_2"/>
    <property type="match status" value="1"/>
</dbReference>
<comment type="similarity">
    <text evidence="5">Belongs to the nucleoredoxin family.</text>
</comment>
<dbReference type="InterPro" id="IPR036249">
    <property type="entry name" value="Thioredoxin-like_sf"/>
</dbReference>
<evidence type="ECO:0000256" key="2">
    <source>
        <dbReference type="ARBA" id="ARBA00022737"/>
    </source>
</evidence>
<proteinExistence type="inferred from homology"/>
<accession>A0A6P6RU14</accession>
<evidence type="ECO:0000256" key="3">
    <source>
        <dbReference type="ARBA" id="ARBA00023002"/>
    </source>
</evidence>
<protein>
    <recommendedName>
        <fullName evidence="1">protein-disulfide reductase</fullName>
        <ecNumber evidence="1">1.8.1.8</ecNumber>
    </recommendedName>
</protein>
<evidence type="ECO:0000259" key="9">
    <source>
        <dbReference type="PROSITE" id="PS51352"/>
    </source>
</evidence>
<feature type="domain" description="Thioredoxin" evidence="9">
    <location>
        <begin position="108"/>
        <end position="253"/>
    </location>
</feature>
<evidence type="ECO:0000313" key="10">
    <source>
        <dbReference type="Proteomes" id="UP000515125"/>
    </source>
</evidence>
<evidence type="ECO:0000256" key="5">
    <source>
        <dbReference type="ARBA" id="ARBA00025782"/>
    </source>
</evidence>
<evidence type="ECO:0000256" key="8">
    <source>
        <dbReference type="SAM" id="MobiDB-lite"/>
    </source>
</evidence>
<dbReference type="Gene3D" id="3.40.30.10">
    <property type="entry name" value="Glutaredoxin"/>
    <property type="match status" value="1"/>
</dbReference>
<dbReference type="Proteomes" id="UP000515125">
    <property type="component" value="Unplaced"/>
</dbReference>
<keyword evidence="2" id="KW-0677">Repeat</keyword>
<evidence type="ECO:0000256" key="6">
    <source>
        <dbReference type="ARBA" id="ARBA00047388"/>
    </source>
</evidence>
<reference evidence="11" key="1">
    <citation type="submission" date="2025-08" db="UniProtKB">
        <authorList>
            <consortium name="RefSeq"/>
        </authorList>
    </citation>
    <scope>IDENTIFICATION</scope>
</reference>
<dbReference type="InterPro" id="IPR013766">
    <property type="entry name" value="Thioredoxin_domain"/>
</dbReference>
<organism evidence="10 11">
    <name type="scientific">Cyclospora cayetanensis</name>
    <dbReference type="NCBI Taxonomy" id="88456"/>
    <lineage>
        <taxon>Eukaryota</taxon>
        <taxon>Sar</taxon>
        <taxon>Alveolata</taxon>
        <taxon>Apicomplexa</taxon>
        <taxon>Conoidasida</taxon>
        <taxon>Coccidia</taxon>
        <taxon>Eucoccidiorida</taxon>
        <taxon>Eimeriorina</taxon>
        <taxon>Eimeriidae</taxon>
        <taxon>Cyclospora</taxon>
    </lineage>
</organism>
<comment type="catalytic activity">
    <reaction evidence="7">
        <text>[protein]-dithiol + NADP(+) = [protein]-disulfide + NADPH + H(+)</text>
        <dbReference type="Rhea" id="RHEA:18753"/>
        <dbReference type="Rhea" id="RHEA-COMP:10593"/>
        <dbReference type="Rhea" id="RHEA-COMP:10594"/>
        <dbReference type="ChEBI" id="CHEBI:15378"/>
        <dbReference type="ChEBI" id="CHEBI:29950"/>
        <dbReference type="ChEBI" id="CHEBI:50058"/>
        <dbReference type="ChEBI" id="CHEBI:57783"/>
        <dbReference type="ChEBI" id="CHEBI:58349"/>
        <dbReference type="EC" id="1.8.1.8"/>
    </reaction>
</comment>
<dbReference type="OrthoDB" id="331683at2759"/>
<sequence length="266" mass="28163">MPFFGFCREPILCTARPSSPTLERRTGEAADVAASKKGVAELSTATATASAAGGGPPLLLRSSNPPPLAAEGSAEGAAQFKASHGAAREAAAAAVERFSTAGEAAVDKAVAAAAQAVGLAPAAPTELKGKYIALFFGASWCPHCLTFAAQMRRVYTQLRQQQQNEGQPHLFEAVYVPCDRSPADFAAFACTMPWLSLPYGNHGALIRRFGVRSLPTVVLFTPDDQVLTSNAVPIINDLHAAQKLTSLFQRLGPFDSDANRYERLFK</sequence>
<dbReference type="InterPro" id="IPR012336">
    <property type="entry name" value="Thioredoxin-like_fold"/>
</dbReference>
<name>A0A6P6RU14_9EIME</name>
<dbReference type="InterPro" id="IPR052259">
    <property type="entry name" value="Nucleoredoxin-like"/>
</dbReference>
<evidence type="ECO:0000256" key="1">
    <source>
        <dbReference type="ARBA" id="ARBA00012612"/>
    </source>
</evidence>
<dbReference type="PANTHER" id="PTHR13871">
    <property type="entry name" value="THIOREDOXIN"/>
    <property type="match status" value="1"/>
</dbReference>
<dbReference type="AlphaFoldDB" id="A0A6P6RU14"/>